<feature type="domain" description="Aminotransferase class I/classII large" evidence="6">
    <location>
        <begin position="17"/>
        <end position="151"/>
    </location>
</feature>
<dbReference type="Gene3D" id="3.90.1150.10">
    <property type="entry name" value="Aspartate Aminotransferase, domain 1"/>
    <property type="match status" value="1"/>
</dbReference>
<dbReference type="Pfam" id="PF00155">
    <property type="entry name" value="Aminotran_1_2"/>
    <property type="match status" value="1"/>
</dbReference>
<comment type="similarity">
    <text evidence="2">Belongs to the class-I pyridoxal-phosphate-dependent aminotransferase family.</text>
</comment>
<dbReference type="InterPro" id="IPR004839">
    <property type="entry name" value="Aminotransferase_I/II_large"/>
</dbReference>
<protein>
    <submittedName>
        <fullName evidence="7">Aminotransferase class I/II-fold pyridoxal phosphate-dependent enzyme</fullName>
    </submittedName>
</protein>
<evidence type="ECO:0000256" key="3">
    <source>
        <dbReference type="ARBA" id="ARBA00022576"/>
    </source>
</evidence>
<keyword evidence="5" id="KW-0663">Pyridoxal phosphate</keyword>
<keyword evidence="4" id="KW-0808">Transferase</keyword>
<dbReference type="PANTHER" id="PTHR46383">
    <property type="entry name" value="ASPARTATE AMINOTRANSFERASE"/>
    <property type="match status" value="1"/>
</dbReference>
<gene>
    <name evidence="7" type="ORF">OCV63_13135</name>
</gene>
<comment type="caution">
    <text evidence="7">The sequence shown here is derived from an EMBL/GenBank/DDBJ whole genome shotgun (WGS) entry which is preliminary data.</text>
</comment>
<evidence type="ECO:0000256" key="1">
    <source>
        <dbReference type="ARBA" id="ARBA00001933"/>
    </source>
</evidence>
<dbReference type="InterPro" id="IPR015424">
    <property type="entry name" value="PyrdxlP-dep_Trfase"/>
</dbReference>
<organism evidence="7 8">
    <name type="scientific">Laedolimicola ammoniilytica</name>
    <dbReference type="NCBI Taxonomy" id="2981771"/>
    <lineage>
        <taxon>Bacteria</taxon>
        <taxon>Bacillati</taxon>
        <taxon>Bacillota</taxon>
        <taxon>Clostridia</taxon>
        <taxon>Lachnospirales</taxon>
        <taxon>Lachnospiraceae</taxon>
        <taxon>Laedolimicola</taxon>
    </lineage>
</organism>
<dbReference type="GO" id="GO:0008483">
    <property type="term" value="F:transaminase activity"/>
    <property type="evidence" value="ECO:0007669"/>
    <property type="project" value="UniProtKB-KW"/>
</dbReference>
<dbReference type="Gene3D" id="3.40.640.10">
    <property type="entry name" value="Type I PLP-dependent aspartate aminotransferase-like (Major domain)"/>
    <property type="match status" value="1"/>
</dbReference>
<evidence type="ECO:0000256" key="5">
    <source>
        <dbReference type="ARBA" id="ARBA00022898"/>
    </source>
</evidence>
<reference evidence="7 8" key="1">
    <citation type="journal article" date="2021" name="ISME Commun">
        <title>Automated analysis of genomic sequences facilitates high-throughput and comprehensive description of bacteria.</title>
        <authorList>
            <person name="Hitch T.C.A."/>
        </authorList>
    </citation>
    <scope>NUCLEOTIDE SEQUENCE [LARGE SCALE GENOMIC DNA]</scope>
    <source>
        <strain evidence="7 8">Sanger_04</strain>
    </source>
</reference>
<proteinExistence type="inferred from homology"/>
<sequence length="162" mass="18018">MCGCSSFFVSNQRRHVVGYAAGPAPLIDCVTKLQEDVAACASMPYQYAALEALTGPQDFNHYMVEQYCIRRDTLVERINKIPGLSCKAPRGTFYSFVNIKGTHKTSDEFAHDLLDKKQVVVVPGTAFGPGGEGYIRISYATSLEQIQKGMDLIEEYVKEYCK</sequence>
<dbReference type="SUPFAM" id="SSF53383">
    <property type="entry name" value="PLP-dependent transferases"/>
    <property type="match status" value="1"/>
</dbReference>
<dbReference type="CDD" id="cd00609">
    <property type="entry name" value="AAT_like"/>
    <property type="match status" value="1"/>
</dbReference>
<evidence type="ECO:0000256" key="4">
    <source>
        <dbReference type="ARBA" id="ARBA00022679"/>
    </source>
</evidence>
<evidence type="ECO:0000256" key="2">
    <source>
        <dbReference type="ARBA" id="ARBA00007441"/>
    </source>
</evidence>
<keyword evidence="3 7" id="KW-0032">Aminotransferase</keyword>
<keyword evidence="8" id="KW-1185">Reference proteome</keyword>
<evidence type="ECO:0000259" key="6">
    <source>
        <dbReference type="Pfam" id="PF00155"/>
    </source>
</evidence>
<dbReference type="Proteomes" id="UP001652461">
    <property type="component" value="Unassembled WGS sequence"/>
</dbReference>
<name>A0ABT2RZR8_9FIRM</name>
<dbReference type="InterPro" id="IPR015421">
    <property type="entry name" value="PyrdxlP-dep_Trfase_major"/>
</dbReference>
<evidence type="ECO:0000313" key="7">
    <source>
        <dbReference type="EMBL" id="MCU6697830.1"/>
    </source>
</evidence>
<comment type="cofactor">
    <cofactor evidence="1">
        <name>pyridoxal 5'-phosphate</name>
        <dbReference type="ChEBI" id="CHEBI:597326"/>
    </cofactor>
</comment>
<dbReference type="PANTHER" id="PTHR46383:SF1">
    <property type="entry name" value="ASPARTATE AMINOTRANSFERASE"/>
    <property type="match status" value="1"/>
</dbReference>
<accession>A0ABT2RZR8</accession>
<evidence type="ECO:0000313" key="8">
    <source>
        <dbReference type="Proteomes" id="UP001652461"/>
    </source>
</evidence>
<dbReference type="InterPro" id="IPR050596">
    <property type="entry name" value="AspAT/PAT-like"/>
</dbReference>
<dbReference type="InterPro" id="IPR015422">
    <property type="entry name" value="PyrdxlP-dep_Trfase_small"/>
</dbReference>
<dbReference type="EMBL" id="JAOQKC010000020">
    <property type="protein sequence ID" value="MCU6697830.1"/>
    <property type="molecule type" value="Genomic_DNA"/>
</dbReference>